<reference evidence="2 3" key="1">
    <citation type="journal article" date="2024" name="BMC Genomics">
        <title>De novo assembly and annotation of Popillia japonica's genome with initial clues to its potential as an invasive pest.</title>
        <authorList>
            <person name="Cucini C."/>
            <person name="Boschi S."/>
            <person name="Funari R."/>
            <person name="Cardaioli E."/>
            <person name="Iannotti N."/>
            <person name="Marturano G."/>
            <person name="Paoli F."/>
            <person name="Bruttini M."/>
            <person name="Carapelli A."/>
            <person name="Frati F."/>
            <person name="Nardi F."/>
        </authorList>
    </citation>
    <scope>NUCLEOTIDE SEQUENCE [LARGE SCALE GENOMIC DNA]</scope>
    <source>
        <strain evidence="2">DMR45628</strain>
    </source>
</reference>
<organism evidence="2 3">
    <name type="scientific">Popillia japonica</name>
    <name type="common">Japanese beetle</name>
    <dbReference type="NCBI Taxonomy" id="7064"/>
    <lineage>
        <taxon>Eukaryota</taxon>
        <taxon>Metazoa</taxon>
        <taxon>Ecdysozoa</taxon>
        <taxon>Arthropoda</taxon>
        <taxon>Hexapoda</taxon>
        <taxon>Insecta</taxon>
        <taxon>Pterygota</taxon>
        <taxon>Neoptera</taxon>
        <taxon>Endopterygota</taxon>
        <taxon>Coleoptera</taxon>
        <taxon>Polyphaga</taxon>
        <taxon>Scarabaeiformia</taxon>
        <taxon>Scarabaeidae</taxon>
        <taxon>Rutelinae</taxon>
        <taxon>Popillia</taxon>
    </lineage>
</organism>
<dbReference type="AlphaFoldDB" id="A0AAW1J0E2"/>
<comment type="caution">
    <text evidence="2">The sequence shown here is derived from an EMBL/GenBank/DDBJ whole genome shotgun (WGS) entry which is preliminary data.</text>
</comment>
<feature type="compositionally biased region" description="Polar residues" evidence="1">
    <location>
        <begin position="64"/>
        <end position="75"/>
    </location>
</feature>
<feature type="region of interest" description="Disordered" evidence="1">
    <location>
        <begin position="44"/>
        <end position="91"/>
    </location>
</feature>
<name>A0AAW1J0E2_POPJA</name>
<accession>A0AAW1J0E2</accession>
<proteinExistence type="predicted"/>
<feature type="compositionally biased region" description="Basic and acidic residues" evidence="1">
    <location>
        <begin position="44"/>
        <end position="63"/>
    </location>
</feature>
<protein>
    <submittedName>
        <fullName evidence="2">Uncharacterized protein</fullName>
    </submittedName>
</protein>
<sequence length="101" mass="12221">MAKKRLGSFKAQMKPRYLLGSVGTRIWEDDLKFYNRHRLNKDTRKEQTDFEEKVELKETEAERNTSYSKDQNKGTFINEETKGRPKRERKRPEKFKDFIAF</sequence>
<keyword evidence="3" id="KW-1185">Reference proteome</keyword>
<gene>
    <name evidence="2" type="ORF">QE152_g32159</name>
</gene>
<evidence type="ECO:0000313" key="3">
    <source>
        <dbReference type="Proteomes" id="UP001458880"/>
    </source>
</evidence>
<dbReference type="Proteomes" id="UP001458880">
    <property type="component" value="Unassembled WGS sequence"/>
</dbReference>
<dbReference type="EMBL" id="JASPKY010000463">
    <property type="protein sequence ID" value="KAK9696050.1"/>
    <property type="molecule type" value="Genomic_DNA"/>
</dbReference>
<evidence type="ECO:0000313" key="2">
    <source>
        <dbReference type="EMBL" id="KAK9696050.1"/>
    </source>
</evidence>
<evidence type="ECO:0000256" key="1">
    <source>
        <dbReference type="SAM" id="MobiDB-lite"/>
    </source>
</evidence>